<reference evidence="3" key="2">
    <citation type="journal article" date="2021" name="PeerJ">
        <title>Extensive microbial diversity within the chicken gut microbiome revealed by metagenomics and culture.</title>
        <authorList>
            <person name="Gilroy R."/>
            <person name="Ravi A."/>
            <person name="Getino M."/>
            <person name="Pursley I."/>
            <person name="Horton D.L."/>
            <person name="Alikhan N.F."/>
            <person name="Baker D."/>
            <person name="Gharbi K."/>
            <person name="Hall N."/>
            <person name="Watson M."/>
            <person name="Adriaenssens E.M."/>
            <person name="Foster-Nyarko E."/>
            <person name="Jarju S."/>
            <person name="Secka A."/>
            <person name="Antonio M."/>
            <person name="Oren A."/>
            <person name="Chaudhuri R.R."/>
            <person name="La Ragione R."/>
            <person name="Hildebrand F."/>
            <person name="Pallen M.J."/>
        </authorList>
    </citation>
    <scope>NUCLEOTIDE SEQUENCE</scope>
    <source>
        <strain evidence="3">ChiGjej1B1-19959</strain>
    </source>
</reference>
<feature type="transmembrane region" description="Helical" evidence="2">
    <location>
        <begin position="253"/>
        <end position="275"/>
    </location>
</feature>
<keyword evidence="2" id="KW-1133">Transmembrane helix</keyword>
<feature type="transmembrane region" description="Helical" evidence="2">
    <location>
        <begin position="133"/>
        <end position="153"/>
    </location>
</feature>
<dbReference type="Proteomes" id="UP000824071">
    <property type="component" value="Unassembled WGS sequence"/>
</dbReference>
<evidence type="ECO:0000256" key="1">
    <source>
        <dbReference type="SAM" id="Coils"/>
    </source>
</evidence>
<feature type="transmembrane region" description="Helical" evidence="2">
    <location>
        <begin position="451"/>
        <end position="477"/>
    </location>
</feature>
<evidence type="ECO:0000313" key="4">
    <source>
        <dbReference type="Proteomes" id="UP000824071"/>
    </source>
</evidence>
<gene>
    <name evidence="3" type="ORF">IAC53_06925</name>
</gene>
<feature type="transmembrane region" description="Helical" evidence="2">
    <location>
        <begin position="295"/>
        <end position="316"/>
    </location>
</feature>
<feature type="transmembrane region" description="Helical" evidence="2">
    <location>
        <begin position="354"/>
        <end position="377"/>
    </location>
</feature>
<feature type="coiled-coil region" evidence="1">
    <location>
        <begin position="685"/>
        <end position="712"/>
    </location>
</feature>
<dbReference type="SUPFAM" id="SSF103473">
    <property type="entry name" value="MFS general substrate transporter"/>
    <property type="match status" value="1"/>
</dbReference>
<feature type="transmembrane region" description="Helical" evidence="2">
    <location>
        <begin position="107"/>
        <end position="127"/>
    </location>
</feature>
<sequence length="756" mass="85406">MTVIEKAKEVVKKVPVYWKAPPKGRYMSYKEILSFSVGGFGAKFIIWGITQLMISVGNAFICNTVGIGPMPVYVIWLLSVLSSFPLTALRAKMIDNTRSMKGKYRPYILTMGLPTAILGVLYVWFPYERVPVFVSYVFILVINIALQFFYNFFNDAYTSIINVLSPNTIERSDVISFKAVIENLSPSICGIFMPLFARLITGENTLYDLRVYRAAYPVIFVLGFVFSMLIYTNTEEKIVQAKTHVIRVKFMDALKAVAGNKYFWVISLAGWLGFLEGTANSIIGWMYNYQEVCSAGTYSLIVTITGNASFWPMLIAPYFIRRFGKRKILIVTNLMSVGFFLCMLPIVRQTSSGYIIWLLTLCMFANNFITTFGNLLVTGINADVRDYQQYITGERIDGMFSAVGLIGTVISLATSFVLPALYDFAGLNETVLQLVRPESANVYDVLYDPYYFVRVSTVLVVASVVGAIMNVIPYFFYDLTESRQKAIVAVLKIRALFEDYGNGLLREDKMGEAVQILRDADRYDGMTPAPLQKVRGSHAEKKAARRHNKAVRETREQIEIAALVKEELRRFDTPEGKAALQYAEKMAEAGLDGFLQVPVQSLAEARAMPRKTPEEKARRREAIALADKMETAKKTVAKHFQNGIVPFDNAVLERLFDAEDAAEQKLHDLLMDMKAAKTAKDKAKVETLRQQIKAQRAEKTKVQRDIQKATDEHALYYRAAQPFLDAQKLLRQRGNYTHLDEILARYEAYETAAAQS</sequence>
<name>A0A9D1IGK6_9FIRM</name>
<feature type="transmembrane region" description="Helical" evidence="2">
    <location>
        <begin position="328"/>
        <end position="348"/>
    </location>
</feature>
<dbReference type="InterPro" id="IPR036259">
    <property type="entry name" value="MFS_trans_sf"/>
</dbReference>
<keyword evidence="1" id="KW-0175">Coiled coil</keyword>
<proteinExistence type="predicted"/>
<evidence type="ECO:0000313" key="3">
    <source>
        <dbReference type="EMBL" id="HIU36316.1"/>
    </source>
</evidence>
<accession>A0A9D1IGK6</accession>
<comment type="caution">
    <text evidence="3">The sequence shown here is derived from an EMBL/GenBank/DDBJ whole genome shotgun (WGS) entry which is preliminary data.</text>
</comment>
<feature type="transmembrane region" description="Helical" evidence="2">
    <location>
        <begin position="214"/>
        <end position="232"/>
    </location>
</feature>
<reference evidence="3" key="1">
    <citation type="submission" date="2020-10" db="EMBL/GenBank/DDBJ databases">
        <authorList>
            <person name="Gilroy R."/>
        </authorList>
    </citation>
    <scope>NUCLEOTIDE SEQUENCE</scope>
    <source>
        <strain evidence="3">ChiGjej1B1-19959</strain>
    </source>
</reference>
<feature type="transmembrane region" description="Helical" evidence="2">
    <location>
        <begin position="32"/>
        <end position="54"/>
    </location>
</feature>
<organism evidence="3 4">
    <name type="scientific">Candidatus Fimenecus excrementigallinarum</name>
    <dbReference type="NCBI Taxonomy" id="2840816"/>
    <lineage>
        <taxon>Bacteria</taxon>
        <taxon>Bacillati</taxon>
        <taxon>Bacillota</taxon>
        <taxon>Clostridia</taxon>
        <taxon>Candidatus Fimenecus</taxon>
    </lineage>
</organism>
<keyword evidence="2" id="KW-0812">Transmembrane</keyword>
<dbReference type="AlphaFoldDB" id="A0A9D1IGK6"/>
<dbReference type="Pfam" id="PF13347">
    <property type="entry name" value="MFS_2"/>
    <property type="match status" value="1"/>
</dbReference>
<evidence type="ECO:0000256" key="2">
    <source>
        <dbReference type="SAM" id="Phobius"/>
    </source>
</evidence>
<feature type="transmembrane region" description="Helical" evidence="2">
    <location>
        <begin position="174"/>
        <end position="194"/>
    </location>
</feature>
<feature type="transmembrane region" description="Helical" evidence="2">
    <location>
        <begin position="66"/>
        <end position="86"/>
    </location>
</feature>
<keyword evidence="2" id="KW-0472">Membrane</keyword>
<feature type="transmembrane region" description="Helical" evidence="2">
    <location>
        <begin position="398"/>
        <end position="422"/>
    </location>
</feature>
<dbReference type="EMBL" id="DVMW01000040">
    <property type="protein sequence ID" value="HIU36316.1"/>
    <property type="molecule type" value="Genomic_DNA"/>
</dbReference>
<protein>
    <submittedName>
        <fullName evidence="3">MFS transporter</fullName>
    </submittedName>
</protein>